<dbReference type="PANTHER" id="PTHR30386">
    <property type="entry name" value="MEMBRANE FUSION SUBUNIT OF EMRAB-TOLC MULTIDRUG EFFLUX PUMP"/>
    <property type="match status" value="1"/>
</dbReference>
<dbReference type="InterPro" id="IPR058639">
    <property type="entry name" value="BSH_YknX-like"/>
</dbReference>
<dbReference type="SUPFAM" id="SSF111369">
    <property type="entry name" value="HlyD-like secretion proteins"/>
    <property type="match status" value="1"/>
</dbReference>
<dbReference type="InterPro" id="IPR050739">
    <property type="entry name" value="MFP"/>
</dbReference>
<dbReference type="Proteomes" id="UP000049983">
    <property type="component" value="Unassembled WGS sequence"/>
</dbReference>
<evidence type="ECO:0000259" key="7">
    <source>
        <dbReference type="Pfam" id="PF25984"/>
    </source>
</evidence>
<evidence type="ECO:0000256" key="5">
    <source>
        <dbReference type="SAM" id="Coils"/>
    </source>
</evidence>
<evidence type="ECO:0000256" key="4">
    <source>
        <dbReference type="ARBA" id="ARBA00023136"/>
    </source>
</evidence>
<feature type="coiled-coil region" evidence="5">
    <location>
        <begin position="125"/>
        <end position="152"/>
    </location>
</feature>
<gene>
    <name evidence="8" type="primary">yiaV_2</name>
    <name evidence="8" type="ORF">LA5096_02505</name>
</gene>
<feature type="transmembrane region" description="Helical" evidence="6">
    <location>
        <begin position="34"/>
        <end position="53"/>
    </location>
</feature>
<organism evidence="8 9">
    <name type="scientific">Roseibium album</name>
    <dbReference type="NCBI Taxonomy" id="311410"/>
    <lineage>
        <taxon>Bacteria</taxon>
        <taxon>Pseudomonadati</taxon>
        <taxon>Pseudomonadota</taxon>
        <taxon>Alphaproteobacteria</taxon>
        <taxon>Hyphomicrobiales</taxon>
        <taxon>Stappiaceae</taxon>
        <taxon>Roseibium</taxon>
    </lineage>
</organism>
<dbReference type="AlphaFoldDB" id="A0A0M6ZYV9"/>
<keyword evidence="5" id="KW-0175">Coiled coil</keyword>
<dbReference type="EMBL" id="CXWC01000010">
    <property type="protein sequence ID" value="CTQ70387.1"/>
    <property type="molecule type" value="Genomic_DNA"/>
</dbReference>
<dbReference type="Gene3D" id="2.40.50.100">
    <property type="match status" value="1"/>
</dbReference>
<proteinExistence type="predicted"/>
<name>A0A0M6ZYV9_9HYPH</name>
<sequence length="404" mass="43928">MIEILVTSFPFVLRVMYLRWRGMPVTLYNVHRALFLWFVLALIVFFAVFYYYPKSYTGLVPYRTVPVVAETGGTVTEIFVKGGDHVKAGDPLFAIENTSELAKVEYSQRKVDEVDAAIDAAHLEVETAAASLAAARAALKQAELTLADHLELQARGSAAYQHSQMERAKSQRDSRKAEVDAAASRLATAEIQETAILPAQLESARASLKQAQVELDKTRVHSFVDGTVEQLALNVGARAAQAAMSPAMMIVPDRSRREKARIVAGFSQVSRTELYEGMAAEIACESNFNIAMKNTVLPARITRIQEPISSGQMAPTGRLMEPSERAKRGQVVAHLDLVHPEHQDLLVPGSGCIVQTYTTHLKGPLEGSMTAHVIEALGIIKAVGLRIKAWLGLASGIGLAGSSH</sequence>
<evidence type="ECO:0000256" key="1">
    <source>
        <dbReference type="ARBA" id="ARBA00004167"/>
    </source>
</evidence>
<dbReference type="PANTHER" id="PTHR30386:SF26">
    <property type="entry name" value="TRANSPORT PROTEIN COMB"/>
    <property type="match status" value="1"/>
</dbReference>
<dbReference type="Gene3D" id="1.10.287.470">
    <property type="entry name" value="Helix hairpin bin"/>
    <property type="match status" value="1"/>
</dbReference>
<evidence type="ECO:0000313" key="8">
    <source>
        <dbReference type="EMBL" id="CTQ70387.1"/>
    </source>
</evidence>
<dbReference type="OrthoDB" id="7929252at2"/>
<keyword evidence="3 6" id="KW-1133">Transmembrane helix</keyword>
<keyword evidence="9" id="KW-1185">Reference proteome</keyword>
<keyword evidence="4 6" id="KW-0472">Membrane</keyword>
<comment type="subcellular location">
    <subcellularLocation>
        <location evidence="1">Membrane</location>
        <topology evidence="1">Single-pass membrane protein</topology>
    </subcellularLocation>
</comment>
<evidence type="ECO:0000256" key="3">
    <source>
        <dbReference type="ARBA" id="ARBA00022989"/>
    </source>
</evidence>
<evidence type="ECO:0000256" key="2">
    <source>
        <dbReference type="ARBA" id="ARBA00022692"/>
    </source>
</evidence>
<dbReference type="RefSeq" id="WP_055113123.1">
    <property type="nucleotide sequence ID" value="NZ_CANKXR010000010.1"/>
</dbReference>
<evidence type="ECO:0000256" key="6">
    <source>
        <dbReference type="SAM" id="Phobius"/>
    </source>
</evidence>
<protein>
    <submittedName>
        <fullName evidence="8">Inner membrane protein YiaV</fullName>
    </submittedName>
</protein>
<dbReference type="STRING" id="311410.LA5095_01250"/>
<dbReference type="GeneID" id="97669885"/>
<reference evidence="9" key="1">
    <citation type="submission" date="2015-07" db="EMBL/GenBank/DDBJ databases">
        <authorList>
            <person name="Rodrigo-Torres Lidia"/>
            <person name="Arahal R.David."/>
        </authorList>
    </citation>
    <scope>NUCLEOTIDE SEQUENCE [LARGE SCALE GENOMIC DNA]</scope>
    <source>
        <strain evidence="9">CECT 5096</strain>
    </source>
</reference>
<dbReference type="GO" id="GO:0016020">
    <property type="term" value="C:membrane"/>
    <property type="evidence" value="ECO:0007669"/>
    <property type="project" value="UniProtKB-SubCell"/>
</dbReference>
<accession>A0A0M6ZYV9</accession>
<keyword evidence="2 6" id="KW-0812">Transmembrane</keyword>
<dbReference type="Pfam" id="PF25984">
    <property type="entry name" value="BSH_YknX"/>
    <property type="match status" value="1"/>
</dbReference>
<feature type="domain" description="YknX-like barrel-sandwich hybrid" evidence="7">
    <location>
        <begin position="71"/>
        <end position="250"/>
    </location>
</feature>
<evidence type="ECO:0000313" key="9">
    <source>
        <dbReference type="Proteomes" id="UP000049983"/>
    </source>
</evidence>